<dbReference type="GO" id="GO:0003700">
    <property type="term" value="F:DNA-binding transcription factor activity"/>
    <property type="evidence" value="ECO:0007669"/>
    <property type="project" value="TreeGrafter"/>
</dbReference>
<evidence type="ECO:0000256" key="1">
    <source>
        <dbReference type="ARBA" id="ARBA00023015"/>
    </source>
</evidence>
<evidence type="ECO:0000256" key="4">
    <source>
        <dbReference type="SAM" id="MobiDB-lite"/>
    </source>
</evidence>
<comment type="caution">
    <text evidence="7">The sequence shown here is derived from an EMBL/GenBank/DDBJ whole genome shotgun (WGS) entry which is preliminary data.</text>
</comment>
<dbReference type="InterPro" id="IPR036388">
    <property type="entry name" value="WH-like_DNA-bd_sf"/>
</dbReference>
<keyword evidence="1" id="KW-0805">Transcription regulation</keyword>
<dbReference type="SUPFAM" id="SSF46785">
    <property type="entry name" value="Winged helix' DNA-binding domain"/>
    <property type="match status" value="1"/>
</dbReference>
<dbReference type="RefSeq" id="WP_101824304.1">
    <property type="nucleotide sequence ID" value="NZ_PJZH01000008.1"/>
</dbReference>
<dbReference type="Gene3D" id="3.30.450.40">
    <property type="match status" value="2"/>
</dbReference>
<keyword evidence="2" id="KW-0238">DNA-binding</keyword>
<dbReference type="GO" id="GO:0003677">
    <property type="term" value="F:DNA binding"/>
    <property type="evidence" value="ECO:0007669"/>
    <property type="project" value="UniProtKB-KW"/>
</dbReference>
<protein>
    <submittedName>
        <fullName evidence="7">IclR family transcriptional regulator</fullName>
    </submittedName>
</protein>
<dbReference type="InterPro" id="IPR005471">
    <property type="entry name" value="Tscrpt_reg_IclR_N"/>
</dbReference>
<evidence type="ECO:0000259" key="5">
    <source>
        <dbReference type="PROSITE" id="PS51077"/>
    </source>
</evidence>
<dbReference type="AlphaFoldDB" id="A0A2N5E421"/>
<feature type="domain" description="IclR-ED" evidence="6">
    <location>
        <begin position="86"/>
        <end position="244"/>
    </location>
</feature>
<dbReference type="SMART" id="SM00346">
    <property type="entry name" value="HTH_ICLR"/>
    <property type="match status" value="1"/>
</dbReference>
<dbReference type="Pfam" id="PF01614">
    <property type="entry name" value="IclR_C"/>
    <property type="match status" value="2"/>
</dbReference>
<feature type="region of interest" description="Disordered" evidence="4">
    <location>
        <begin position="1"/>
        <end position="22"/>
    </location>
</feature>
<name>A0A2N5E421_9GAMM</name>
<evidence type="ECO:0000313" key="8">
    <source>
        <dbReference type="Proteomes" id="UP000234503"/>
    </source>
</evidence>
<dbReference type="Proteomes" id="UP000234503">
    <property type="component" value="Unassembled WGS sequence"/>
</dbReference>
<dbReference type="InterPro" id="IPR014757">
    <property type="entry name" value="Tscrpt_reg_IclR_C"/>
</dbReference>
<dbReference type="PANTHER" id="PTHR30136:SF39">
    <property type="entry name" value="TRANSCRIPTIONAL REGULATORY PROTEIN"/>
    <property type="match status" value="1"/>
</dbReference>
<evidence type="ECO:0000256" key="2">
    <source>
        <dbReference type="ARBA" id="ARBA00023125"/>
    </source>
</evidence>
<dbReference type="PANTHER" id="PTHR30136">
    <property type="entry name" value="HELIX-TURN-HELIX TRANSCRIPTIONAL REGULATOR, ICLR FAMILY"/>
    <property type="match status" value="1"/>
</dbReference>
<organism evidence="7 8">
    <name type="scientific">Chimaeribacter coloradensis</name>
    <dbReference type="NCBI Taxonomy" id="2060068"/>
    <lineage>
        <taxon>Bacteria</taxon>
        <taxon>Pseudomonadati</taxon>
        <taxon>Pseudomonadota</taxon>
        <taxon>Gammaproteobacteria</taxon>
        <taxon>Enterobacterales</taxon>
        <taxon>Yersiniaceae</taxon>
        <taxon>Chimaeribacter</taxon>
    </lineage>
</organism>
<dbReference type="GO" id="GO:0045892">
    <property type="term" value="P:negative regulation of DNA-templated transcription"/>
    <property type="evidence" value="ECO:0007669"/>
    <property type="project" value="TreeGrafter"/>
</dbReference>
<evidence type="ECO:0000259" key="6">
    <source>
        <dbReference type="PROSITE" id="PS51078"/>
    </source>
</evidence>
<dbReference type="Pfam" id="PF09339">
    <property type="entry name" value="HTH_IclR"/>
    <property type="match status" value="1"/>
</dbReference>
<dbReference type="PROSITE" id="PS51077">
    <property type="entry name" value="HTH_ICLR"/>
    <property type="match status" value="1"/>
</dbReference>
<sequence>MTAKGDASSSEKKPGVKAPGEGGAAAVDRAFAIMSAFDKDAPFLTLAEIARRTGFYKSTILRLLSSLEKAGFVRKSLDGRYSVGPEPLRLSSLYQSSFRLRDVLLPHLEHLSKISGETSSFYIYDQAWRVILYRVEPSRAVRVSIREGDRFPLQYGASGKVLSAFTHPENPLFDDVRAQGWAESFGERDPETSSVSVPVFGIDGVLQGALTLSGPRERFTHKEMQKMLGALFQSAIHATQELGGDFSRLTEARQKLEG</sequence>
<dbReference type="PROSITE" id="PS51078">
    <property type="entry name" value="ICLR_ED"/>
    <property type="match status" value="1"/>
</dbReference>
<dbReference type="InterPro" id="IPR029016">
    <property type="entry name" value="GAF-like_dom_sf"/>
</dbReference>
<keyword evidence="8" id="KW-1185">Reference proteome</keyword>
<dbReference type="SUPFAM" id="SSF55781">
    <property type="entry name" value="GAF domain-like"/>
    <property type="match status" value="1"/>
</dbReference>
<dbReference type="Gene3D" id="1.10.10.10">
    <property type="entry name" value="Winged helix-like DNA-binding domain superfamily/Winged helix DNA-binding domain"/>
    <property type="match status" value="1"/>
</dbReference>
<dbReference type="InterPro" id="IPR050707">
    <property type="entry name" value="HTH_MetabolicPath_Reg"/>
</dbReference>
<gene>
    <name evidence="7" type="ORF">CYR32_10260</name>
</gene>
<proteinExistence type="predicted"/>
<accession>A0A2N5E421</accession>
<reference evidence="7 8" key="1">
    <citation type="submission" date="2017-12" db="EMBL/GenBank/DDBJ databases">
        <title>Characterization of six clinical isolates of Enterochimera gen. nov., a novel genus of the Yersiniaciae family and the three species Enterochimera arupensis sp. nov., Enterochimera coloradensis sp. nov, and Enterochimera californica sp. nov.</title>
        <authorList>
            <person name="Rossi A."/>
            <person name="Fisher M."/>
        </authorList>
    </citation>
    <scope>NUCLEOTIDE SEQUENCE [LARGE SCALE GENOMIC DNA]</scope>
    <source>
        <strain evidence="8">2016-Iso4</strain>
    </source>
</reference>
<evidence type="ECO:0000313" key="7">
    <source>
        <dbReference type="EMBL" id="PLR35568.1"/>
    </source>
</evidence>
<dbReference type="InterPro" id="IPR036390">
    <property type="entry name" value="WH_DNA-bd_sf"/>
</dbReference>
<feature type="domain" description="HTH iclR-type" evidence="5">
    <location>
        <begin position="24"/>
        <end position="85"/>
    </location>
</feature>
<dbReference type="EMBL" id="PJZH01000008">
    <property type="protein sequence ID" value="PLR35568.1"/>
    <property type="molecule type" value="Genomic_DNA"/>
</dbReference>
<keyword evidence="3" id="KW-0804">Transcription</keyword>
<dbReference type="OrthoDB" id="6166718at2"/>
<evidence type="ECO:0000256" key="3">
    <source>
        <dbReference type="ARBA" id="ARBA00023163"/>
    </source>
</evidence>